<evidence type="ECO:0000313" key="3">
    <source>
        <dbReference type="EMBL" id="KAK4157558.1"/>
    </source>
</evidence>
<accession>A0AAN6VTL2</accession>
<name>A0AAN6VTL2_9PEZI</name>
<keyword evidence="1" id="KW-0539">Nucleus</keyword>
<dbReference type="PANTHER" id="PTHR37540:SF5">
    <property type="entry name" value="TRANSCRIPTION FACTOR DOMAIN-CONTAINING PROTEIN"/>
    <property type="match status" value="1"/>
</dbReference>
<dbReference type="SMART" id="SM00066">
    <property type="entry name" value="GAL4"/>
    <property type="match status" value="1"/>
</dbReference>
<keyword evidence="4" id="KW-1185">Reference proteome</keyword>
<organism evidence="3 4">
    <name type="scientific">Chaetomidium leptoderma</name>
    <dbReference type="NCBI Taxonomy" id="669021"/>
    <lineage>
        <taxon>Eukaryota</taxon>
        <taxon>Fungi</taxon>
        <taxon>Dikarya</taxon>
        <taxon>Ascomycota</taxon>
        <taxon>Pezizomycotina</taxon>
        <taxon>Sordariomycetes</taxon>
        <taxon>Sordariomycetidae</taxon>
        <taxon>Sordariales</taxon>
        <taxon>Chaetomiaceae</taxon>
        <taxon>Chaetomidium</taxon>
    </lineage>
</organism>
<dbReference type="InterPro" id="IPR021858">
    <property type="entry name" value="Fun_TF"/>
</dbReference>
<proteinExistence type="predicted"/>
<dbReference type="Pfam" id="PF00172">
    <property type="entry name" value="Zn_clus"/>
    <property type="match status" value="1"/>
</dbReference>
<feature type="domain" description="Zn(2)-C6 fungal-type" evidence="2">
    <location>
        <begin position="8"/>
        <end position="38"/>
    </location>
</feature>
<dbReference type="PROSITE" id="PS50048">
    <property type="entry name" value="ZN2_CY6_FUNGAL_2"/>
    <property type="match status" value="1"/>
</dbReference>
<dbReference type="GO" id="GO:0008270">
    <property type="term" value="F:zinc ion binding"/>
    <property type="evidence" value="ECO:0007669"/>
    <property type="project" value="InterPro"/>
</dbReference>
<dbReference type="Pfam" id="PF11951">
    <property type="entry name" value="Fungal_trans_2"/>
    <property type="match status" value="1"/>
</dbReference>
<dbReference type="Proteomes" id="UP001302745">
    <property type="component" value="Unassembled WGS sequence"/>
</dbReference>
<evidence type="ECO:0000256" key="1">
    <source>
        <dbReference type="ARBA" id="ARBA00023242"/>
    </source>
</evidence>
<dbReference type="Gene3D" id="4.10.240.10">
    <property type="entry name" value="Zn(2)-C6 fungal-type DNA-binding domain"/>
    <property type="match status" value="1"/>
</dbReference>
<reference evidence="3" key="2">
    <citation type="submission" date="2023-05" db="EMBL/GenBank/DDBJ databases">
        <authorList>
            <consortium name="Lawrence Berkeley National Laboratory"/>
            <person name="Steindorff A."/>
            <person name="Hensen N."/>
            <person name="Bonometti L."/>
            <person name="Westerberg I."/>
            <person name="Brannstrom I.O."/>
            <person name="Guillou S."/>
            <person name="Cros-Aarteil S."/>
            <person name="Calhoun S."/>
            <person name="Haridas S."/>
            <person name="Kuo A."/>
            <person name="Mondo S."/>
            <person name="Pangilinan J."/>
            <person name="Riley R."/>
            <person name="Labutti K."/>
            <person name="Andreopoulos B."/>
            <person name="Lipzen A."/>
            <person name="Chen C."/>
            <person name="Yanf M."/>
            <person name="Daum C."/>
            <person name="Ng V."/>
            <person name="Clum A."/>
            <person name="Ohm R."/>
            <person name="Martin F."/>
            <person name="Silar P."/>
            <person name="Natvig D."/>
            <person name="Lalanne C."/>
            <person name="Gautier V."/>
            <person name="Ament-Velasquez S.L."/>
            <person name="Kruys A."/>
            <person name="Hutchinson M.I."/>
            <person name="Powell A.J."/>
            <person name="Barry K."/>
            <person name="Miller A.N."/>
            <person name="Grigoriev I.V."/>
            <person name="Debuchy R."/>
            <person name="Gladieux P."/>
            <person name="Thoren M.H."/>
            <person name="Johannesson H."/>
        </authorList>
    </citation>
    <scope>NUCLEOTIDE SEQUENCE</scope>
    <source>
        <strain evidence="3">CBS 538.74</strain>
    </source>
</reference>
<dbReference type="AlphaFoldDB" id="A0AAN6VTL2"/>
<protein>
    <recommendedName>
        <fullName evidence="2">Zn(2)-C6 fungal-type domain-containing protein</fullName>
    </recommendedName>
</protein>
<comment type="caution">
    <text evidence="3">The sequence shown here is derived from an EMBL/GenBank/DDBJ whole genome shotgun (WGS) entry which is preliminary data.</text>
</comment>
<reference evidence="3" key="1">
    <citation type="journal article" date="2023" name="Mol. Phylogenet. Evol.">
        <title>Genome-scale phylogeny and comparative genomics of the fungal order Sordariales.</title>
        <authorList>
            <person name="Hensen N."/>
            <person name="Bonometti L."/>
            <person name="Westerberg I."/>
            <person name="Brannstrom I.O."/>
            <person name="Guillou S."/>
            <person name="Cros-Aarteil S."/>
            <person name="Calhoun S."/>
            <person name="Haridas S."/>
            <person name="Kuo A."/>
            <person name="Mondo S."/>
            <person name="Pangilinan J."/>
            <person name="Riley R."/>
            <person name="LaButti K."/>
            <person name="Andreopoulos B."/>
            <person name="Lipzen A."/>
            <person name="Chen C."/>
            <person name="Yan M."/>
            <person name="Daum C."/>
            <person name="Ng V."/>
            <person name="Clum A."/>
            <person name="Steindorff A."/>
            <person name="Ohm R.A."/>
            <person name="Martin F."/>
            <person name="Silar P."/>
            <person name="Natvig D.O."/>
            <person name="Lalanne C."/>
            <person name="Gautier V."/>
            <person name="Ament-Velasquez S.L."/>
            <person name="Kruys A."/>
            <person name="Hutchinson M.I."/>
            <person name="Powell A.J."/>
            <person name="Barry K."/>
            <person name="Miller A.N."/>
            <person name="Grigoriev I.V."/>
            <person name="Debuchy R."/>
            <person name="Gladieux P."/>
            <person name="Hiltunen Thoren M."/>
            <person name="Johannesson H."/>
        </authorList>
    </citation>
    <scope>NUCLEOTIDE SEQUENCE</scope>
    <source>
        <strain evidence="3">CBS 538.74</strain>
    </source>
</reference>
<dbReference type="CDD" id="cd00067">
    <property type="entry name" value="GAL4"/>
    <property type="match status" value="1"/>
</dbReference>
<dbReference type="PANTHER" id="PTHR37540">
    <property type="entry name" value="TRANSCRIPTION FACTOR (ACR-2), PUTATIVE-RELATED-RELATED"/>
    <property type="match status" value="1"/>
</dbReference>
<gene>
    <name evidence="3" type="ORF">C8A00DRAFT_29561</name>
</gene>
<sequence>MRHTLRRSCDACARSKHSCDLATPRCSRCVKRKVQCAYANEPLTRSLATPDRAGTGASGALARTGYRFAAVDPFDSYPPTRLPREHVQRLIHSFLHKIAFQYYPLDLNATTNPFLVSWWPIALGDPALFHVSLQTACLDEELIAQRGFHSSEILMADSVALLRRKVENSSLAVQDGTMNCVITLATIEFGKGNIKVAKMHVEGVKKLVDLRGGIQSVRQTSPLTARMISWVSMLIMGHPQFQTQDDAGGGHGIPPTPEWQLDPTALQAGLPELDGAEIDCEVRNVFTRLRNAFHRRRRLPLPSARLHDLTCFVIHRLLHPASGTTEQQQSSSLTESLRCAIILYMFIIQGPTYFSHAVIFHQFLTRLVAHLKEMESTQDITYDSIHVWFLAVGMVSSTGTPHYPWFMERARAATASLQLSSWDNVLVHIKSVLWLETVHGEDIFRPHWDALLHGASPPEPPEAVYVSPGITGAAFI</sequence>
<dbReference type="InterPro" id="IPR036864">
    <property type="entry name" value="Zn2-C6_fun-type_DNA-bd_sf"/>
</dbReference>
<dbReference type="InterPro" id="IPR001138">
    <property type="entry name" value="Zn2Cys6_DnaBD"/>
</dbReference>
<dbReference type="GO" id="GO:0000981">
    <property type="term" value="F:DNA-binding transcription factor activity, RNA polymerase II-specific"/>
    <property type="evidence" value="ECO:0007669"/>
    <property type="project" value="InterPro"/>
</dbReference>
<evidence type="ECO:0000313" key="4">
    <source>
        <dbReference type="Proteomes" id="UP001302745"/>
    </source>
</evidence>
<dbReference type="SUPFAM" id="SSF57701">
    <property type="entry name" value="Zn2/Cys6 DNA-binding domain"/>
    <property type="match status" value="1"/>
</dbReference>
<dbReference type="EMBL" id="MU856849">
    <property type="protein sequence ID" value="KAK4157558.1"/>
    <property type="molecule type" value="Genomic_DNA"/>
</dbReference>
<evidence type="ECO:0000259" key="2">
    <source>
        <dbReference type="PROSITE" id="PS50048"/>
    </source>
</evidence>
<dbReference type="PROSITE" id="PS00463">
    <property type="entry name" value="ZN2_CY6_FUNGAL_1"/>
    <property type="match status" value="1"/>
</dbReference>